<dbReference type="PANTHER" id="PTHR12526:SF600">
    <property type="entry name" value="GLYCOSYL TRANSFERASE GROUP 1"/>
    <property type="match status" value="1"/>
</dbReference>
<organism evidence="1 2">
    <name type="scientific">Catenovulum sediminis</name>
    <dbReference type="NCBI Taxonomy" id="1740262"/>
    <lineage>
        <taxon>Bacteria</taxon>
        <taxon>Pseudomonadati</taxon>
        <taxon>Pseudomonadota</taxon>
        <taxon>Gammaproteobacteria</taxon>
        <taxon>Alteromonadales</taxon>
        <taxon>Alteromonadaceae</taxon>
        <taxon>Catenovulum</taxon>
    </lineage>
</organism>
<accession>A0ABV1RFX3</accession>
<evidence type="ECO:0000313" key="1">
    <source>
        <dbReference type="EMBL" id="MER2491843.1"/>
    </source>
</evidence>
<dbReference type="NCBIfam" id="TIGR03087">
    <property type="entry name" value="stp1"/>
    <property type="match status" value="1"/>
</dbReference>
<dbReference type="Proteomes" id="UP001467690">
    <property type="component" value="Unassembled WGS sequence"/>
</dbReference>
<proteinExistence type="predicted"/>
<dbReference type="Gene3D" id="3.40.50.2000">
    <property type="entry name" value="Glycogen Phosphorylase B"/>
    <property type="match status" value="2"/>
</dbReference>
<protein>
    <submittedName>
        <fullName evidence="1">TIGR03087 family PEP-CTERM/XrtA system glycosyltransferase</fullName>
    </submittedName>
</protein>
<sequence>MEPILYLCHRIPFPPNKGDKIRSFNILKYLSAHYEVHLGAFVDDESDWQYHDELKKYCKSTCLLPMSKKRSTLKGLTAFISGTPITVPYYADWQMKTWVKQLITYETDLDKAVIFSSSMAQYVDNEDAAYLTKVIDFVDVDSDKWRQYAESKKGLMRFVYHREYKKLAKYEKYICQSFQASIFVSPQEAKHFRQQLPEAEHGKVHSILNGVDTSYFNSAADDIPNIESKTPCICFTGAMDYWANADAVIWFAHEVWPTLKQKLPELTFYIVGGKPTAEVAKLAEQDGIEVTGRVADVRPYIQSSFCSVAPMRIARGIQNKVLEAMSMAKPLVMTSMAAEGIDIPTQQSAFIIDDAEKMVQAISEIYKKPELAKQLGQTNRKQIEDNYQWQAVLAPLTHLISE</sequence>
<dbReference type="EMBL" id="JBELOE010000152">
    <property type="protein sequence ID" value="MER2491843.1"/>
    <property type="molecule type" value="Genomic_DNA"/>
</dbReference>
<comment type="caution">
    <text evidence="1">The sequence shown here is derived from an EMBL/GenBank/DDBJ whole genome shotgun (WGS) entry which is preliminary data.</text>
</comment>
<keyword evidence="2" id="KW-1185">Reference proteome</keyword>
<gene>
    <name evidence="1" type="ORF">ABS311_08095</name>
</gene>
<reference evidence="1 2" key="1">
    <citation type="submission" date="2024-06" db="EMBL/GenBank/DDBJ databases">
        <authorList>
            <person name="Chen R.Y."/>
        </authorList>
    </citation>
    <scope>NUCLEOTIDE SEQUENCE [LARGE SCALE GENOMIC DNA]</scope>
    <source>
        <strain evidence="1 2">D2</strain>
    </source>
</reference>
<dbReference type="SUPFAM" id="SSF53756">
    <property type="entry name" value="UDP-Glycosyltransferase/glycogen phosphorylase"/>
    <property type="match status" value="1"/>
</dbReference>
<dbReference type="CDD" id="cd03801">
    <property type="entry name" value="GT4_PimA-like"/>
    <property type="match status" value="1"/>
</dbReference>
<dbReference type="InterPro" id="IPR017521">
    <property type="entry name" value="Sugar_tfrase_PEP-CTERM_Stp1"/>
</dbReference>
<dbReference type="Pfam" id="PF13692">
    <property type="entry name" value="Glyco_trans_1_4"/>
    <property type="match status" value="1"/>
</dbReference>
<dbReference type="PANTHER" id="PTHR12526">
    <property type="entry name" value="GLYCOSYLTRANSFERASE"/>
    <property type="match status" value="1"/>
</dbReference>
<name>A0ABV1RFX3_9ALTE</name>
<evidence type="ECO:0000313" key="2">
    <source>
        <dbReference type="Proteomes" id="UP001467690"/>
    </source>
</evidence>
<dbReference type="RefSeq" id="WP_350401424.1">
    <property type="nucleotide sequence ID" value="NZ_JBELOE010000152.1"/>
</dbReference>